<gene>
    <name evidence="8" type="ORF">ACEWY4_004419</name>
</gene>
<dbReference type="InterPro" id="IPR001254">
    <property type="entry name" value="Trypsin_dom"/>
</dbReference>
<evidence type="ECO:0000259" key="7">
    <source>
        <dbReference type="PROSITE" id="PS50240"/>
    </source>
</evidence>
<dbReference type="PANTHER" id="PTHR24271:SF96">
    <property type="entry name" value="GRANZYME A-RELATED"/>
    <property type="match status" value="1"/>
</dbReference>
<evidence type="ECO:0000256" key="6">
    <source>
        <dbReference type="SAM" id="SignalP"/>
    </source>
</evidence>
<dbReference type="AlphaFoldDB" id="A0ABD1KLM5"/>
<dbReference type="InterPro" id="IPR018114">
    <property type="entry name" value="TRYPSIN_HIS"/>
</dbReference>
<dbReference type="PRINTS" id="PR00722">
    <property type="entry name" value="CHYMOTRYPSIN"/>
</dbReference>
<keyword evidence="3" id="KW-0378">Hydrolase</keyword>
<protein>
    <recommendedName>
        <fullName evidence="7">Peptidase S1 domain-containing protein</fullName>
    </recommendedName>
</protein>
<dbReference type="GO" id="GO:0006508">
    <property type="term" value="P:proteolysis"/>
    <property type="evidence" value="ECO:0007669"/>
    <property type="project" value="UniProtKB-KW"/>
</dbReference>
<keyword evidence="5" id="KW-1015">Disulfide bond</keyword>
<dbReference type="FunFam" id="2.40.10.10:FF:000120">
    <property type="entry name" value="Putative serine protease"/>
    <property type="match status" value="1"/>
</dbReference>
<name>A0ABD1KLM5_9TELE</name>
<feature type="signal peptide" evidence="6">
    <location>
        <begin position="1"/>
        <end position="25"/>
    </location>
</feature>
<dbReference type="PROSITE" id="PS50240">
    <property type="entry name" value="TRYPSIN_DOM"/>
    <property type="match status" value="1"/>
</dbReference>
<dbReference type="Gene3D" id="2.40.10.10">
    <property type="entry name" value="Trypsin-like serine proteases"/>
    <property type="match status" value="1"/>
</dbReference>
<proteinExistence type="predicted"/>
<evidence type="ECO:0000313" key="9">
    <source>
        <dbReference type="Proteomes" id="UP001591681"/>
    </source>
</evidence>
<dbReference type="PROSITE" id="PS00134">
    <property type="entry name" value="TRYPSIN_HIS"/>
    <property type="match status" value="1"/>
</dbReference>
<dbReference type="CDD" id="cd00190">
    <property type="entry name" value="Tryp_SPc"/>
    <property type="match status" value="1"/>
</dbReference>
<evidence type="ECO:0000256" key="2">
    <source>
        <dbReference type="ARBA" id="ARBA00022729"/>
    </source>
</evidence>
<evidence type="ECO:0000256" key="5">
    <source>
        <dbReference type="ARBA" id="ARBA00023157"/>
    </source>
</evidence>
<evidence type="ECO:0000256" key="4">
    <source>
        <dbReference type="ARBA" id="ARBA00022825"/>
    </source>
</evidence>
<dbReference type="SUPFAM" id="SSF50494">
    <property type="entry name" value="Trypsin-like serine proteases"/>
    <property type="match status" value="1"/>
</dbReference>
<comment type="caution">
    <text evidence="8">The sequence shown here is derived from an EMBL/GenBank/DDBJ whole genome shotgun (WGS) entry which is preliminary data.</text>
</comment>
<dbReference type="EMBL" id="JBHFQA010000004">
    <property type="protein sequence ID" value="KAL2100025.1"/>
    <property type="molecule type" value="Genomic_DNA"/>
</dbReference>
<keyword evidence="9" id="KW-1185">Reference proteome</keyword>
<dbReference type="GO" id="GO:0008236">
    <property type="term" value="F:serine-type peptidase activity"/>
    <property type="evidence" value="ECO:0007669"/>
    <property type="project" value="UniProtKB-KW"/>
</dbReference>
<dbReference type="PANTHER" id="PTHR24271">
    <property type="entry name" value="KALLIKREIN-RELATED"/>
    <property type="match status" value="1"/>
</dbReference>
<dbReference type="InterPro" id="IPR043504">
    <property type="entry name" value="Peptidase_S1_PA_chymotrypsin"/>
</dbReference>
<feature type="chain" id="PRO_5044764674" description="Peptidase S1 domain-containing protein" evidence="6">
    <location>
        <begin position="26"/>
        <end position="274"/>
    </location>
</feature>
<dbReference type="Proteomes" id="UP001591681">
    <property type="component" value="Unassembled WGS sequence"/>
</dbReference>
<dbReference type="Pfam" id="PF00089">
    <property type="entry name" value="Trypsin"/>
    <property type="match status" value="1"/>
</dbReference>
<feature type="domain" description="Peptidase S1" evidence="7">
    <location>
        <begin position="32"/>
        <end position="263"/>
    </location>
</feature>
<keyword evidence="4" id="KW-0720">Serine protease</keyword>
<organism evidence="8 9">
    <name type="scientific">Coilia grayii</name>
    <name type="common">Gray's grenadier anchovy</name>
    <dbReference type="NCBI Taxonomy" id="363190"/>
    <lineage>
        <taxon>Eukaryota</taxon>
        <taxon>Metazoa</taxon>
        <taxon>Chordata</taxon>
        <taxon>Craniata</taxon>
        <taxon>Vertebrata</taxon>
        <taxon>Euteleostomi</taxon>
        <taxon>Actinopterygii</taxon>
        <taxon>Neopterygii</taxon>
        <taxon>Teleostei</taxon>
        <taxon>Clupei</taxon>
        <taxon>Clupeiformes</taxon>
        <taxon>Clupeoidei</taxon>
        <taxon>Engraulidae</taxon>
        <taxon>Coilinae</taxon>
        <taxon>Coilia</taxon>
    </lineage>
</organism>
<evidence type="ECO:0000313" key="8">
    <source>
        <dbReference type="EMBL" id="KAL2100025.1"/>
    </source>
</evidence>
<reference evidence="8 9" key="1">
    <citation type="submission" date="2024-09" db="EMBL/GenBank/DDBJ databases">
        <title>A chromosome-level genome assembly of Gray's grenadier anchovy, Coilia grayii.</title>
        <authorList>
            <person name="Fu Z."/>
        </authorList>
    </citation>
    <scope>NUCLEOTIDE SEQUENCE [LARGE SCALE GENOMIC DNA]</scope>
    <source>
        <strain evidence="8">G4</strain>
        <tissue evidence="8">Muscle</tissue>
    </source>
</reference>
<dbReference type="InterPro" id="IPR001314">
    <property type="entry name" value="Peptidase_S1A"/>
</dbReference>
<keyword evidence="2 6" id="KW-0732">Signal</keyword>
<accession>A0ABD1KLM5</accession>
<keyword evidence="1" id="KW-0645">Protease</keyword>
<sequence>MMRMICLMGPAQLAGLLLCIWAVFADGSEVSIVGGKEIKAHSKPWMGSIQVYKQHLCGGVLIANQWVLTAAHCKMGFPSLEAVTVLLGAHSLKNEKNTIRVGIERCVIPPTFSADTKADDIMLMKLEDVVKVKKEKVKAVKLPKSNNDVPPHTTCQVIGWGVTDPKGTKAPDTLRGVDVAIVDRDYCDCLYNHKPAITDDMLCAANKAPMHDACKGDSGGPLECNKNFVGLVSGGKGCGDPKKPGIYTRLSKKHMSWINKVLKGQSNSTAFEKN</sequence>
<dbReference type="InterPro" id="IPR009003">
    <property type="entry name" value="Peptidase_S1_PA"/>
</dbReference>
<evidence type="ECO:0000256" key="3">
    <source>
        <dbReference type="ARBA" id="ARBA00022801"/>
    </source>
</evidence>
<evidence type="ECO:0000256" key="1">
    <source>
        <dbReference type="ARBA" id="ARBA00022670"/>
    </source>
</evidence>
<dbReference type="SMART" id="SM00020">
    <property type="entry name" value="Tryp_SPc"/>
    <property type="match status" value="1"/>
</dbReference>